<dbReference type="EMBL" id="JAUEPU010000019">
    <property type="protein sequence ID" value="KAK0495114.1"/>
    <property type="molecule type" value="Genomic_DNA"/>
</dbReference>
<evidence type="ECO:0000313" key="2">
    <source>
        <dbReference type="Proteomes" id="UP001175228"/>
    </source>
</evidence>
<gene>
    <name evidence="1" type="ORF">EDD18DRAFT_1332990</name>
</gene>
<comment type="caution">
    <text evidence="1">The sequence shown here is derived from an EMBL/GenBank/DDBJ whole genome shotgun (WGS) entry which is preliminary data.</text>
</comment>
<dbReference type="Proteomes" id="UP001175228">
    <property type="component" value="Unassembled WGS sequence"/>
</dbReference>
<reference evidence="1" key="1">
    <citation type="submission" date="2023-06" db="EMBL/GenBank/DDBJ databases">
        <authorList>
            <consortium name="Lawrence Berkeley National Laboratory"/>
            <person name="Ahrendt S."/>
            <person name="Sahu N."/>
            <person name="Indic B."/>
            <person name="Wong-Bajracharya J."/>
            <person name="Merenyi Z."/>
            <person name="Ke H.-M."/>
            <person name="Monk M."/>
            <person name="Kocsube S."/>
            <person name="Drula E."/>
            <person name="Lipzen A."/>
            <person name="Balint B."/>
            <person name="Henrissat B."/>
            <person name="Andreopoulos B."/>
            <person name="Martin F.M."/>
            <person name="Harder C.B."/>
            <person name="Rigling D."/>
            <person name="Ford K.L."/>
            <person name="Foster G.D."/>
            <person name="Pangilinan J."/>
            <person name="Papanicolaou A."/>
            <person name="Barry K."/>
            <person name="LaButti K."/>
            <person name="Viragh M."/>
            <person name="Koriabine M."/>
            <person name="Yan M."/>
            <person name="Riley R."/>
            <person name="Champramary S."/>
            <person name="Plett K.L."/>
            <person name="Tsai I.J."/>
            <person name="Slot J."/>
            <person name="Sipos G."/>
            <person name="Plett J."/>
            <person name="Nagy L.G."/>
            <person name="Grigoriev I.V."/>
        </authorList>
    </citation>
    <scope>NUCLEOTIDE SEQUENCE</scope>
    <source>
        <strain evidence="1">HWK02</strain>
    </source>
</reference>
<dbReference type="AlphaFoldDB" id="A0AA39Q3I8"/>
<keyword evidence="2" id="KW-1185">Reference proteome</keyword>
<feature type="non-terminal residue" evidence="1">
    <location>
        <position position="109"/>
    </location>
</feature>
<evidence type="ECO:0000313" key="1">
    <source>
        <dbReference type="EMBL" id="KAK0495114.1"/>
    </source>
</evidence>
<protein>
    <submittedName>
        <fullName evidence="1">Uncharacterized protein</fullName>
    </submittedName>
</protein>
<organism evidence="1 2">
    <name type="scientific">Armillaria luteobubalina</name>
    <dbReference type="NCBI Taxonomy" id="153913"/>
    <lineage>
        <taxon>Eukaryota</taxon>
        <taxon>Fungi</taxon>
        <taxon>Dikarya</taxon>
        <taxon>Basidiomycota</taxon>
        <taxon>Agaricomycotina</taxon>
        <taxon>Agaricomycetes</taxon>
        <taxon>Agaricomycetidae</taxon>
        <taxon>Agaricales</taxon>
        <taxon>Marasmiineae</taxon>
        <taxon>Physalacriaceae</taxon>
        <taxon>Armillaria</taxon>
    </lineage>
</organism>
<sequence>VLQARLSEDICGDIRALASLRPSDPSWDQCRRKLRDLLKADGGELFVKQQKWTLDGFEDLKSEDIDKVKSNIHLALDELDSFFSDSRNTNAHSSGLDRTIYECTSLVPT</sequence>
<accession>A0AA39Q3I8</accession>
<proteinExistence type="predicted"/>
<name>A0AA39Q3I8_9AGAR</name>